<dbReference type="Pfam" id="PF13411">
    <property type="entry name" value="MerR_1"/>
    <property type="match status" value="1"/>
</dbReference>
<dbReference type="PANTHER" id="PTHR30204:SF69">
    <property type="entry name" value="MERR-FAMILY TRANSCRIPTIONAL REGULATOR"/>
    <property type="match status" value="1"/>
</dbReference>
<dbReference type="STRING" id="1748243.Tel_11860"/>
<dbReference type="SUPFAM" id="SSF46955">
    <property type="entry name" value="Putative DNA-binding domain"/>
    <property type="match status" value="1"/>
</dbReference>
<protein>
    <recommendedName>
        <fullName evidence="5">HTH merR-type domain-containing protein</fullName>
    </recommendedName>
</protein>
<dbReference type="SMART" id="SM00422">
    <property type="entry name" value="HTH_MERR"/>
    <property type="match status" value="1"/>
</dbReference>
<dbReference type="AlphaFoldDB" id="A0A0S2TF67"/>
<keyword evidence="4" id="KW-0804">Transcription</keyword>
<dbReference type="Gene3D" id="1.10.1660.10">
    <property type="match status" value="1"/>
</dbReference>
<dbReference type="GO" id="GO:0003700">
    <property type="term" value="F:DNA-binding transcription factor activity"/>
    <property type="evidence" value="ECO:0007669"/>
    <property type="project" value="InterPro"/>
</dbReference>
<keyword evidence="2" id="KW-0805">Transcription regulation</keyword>
<dbReference type="InterPro" id="IPR009061">
    <property type="entry name" value="DNA-bd_dom_put_sf"/>
</dbReference>
<evidence type="ECO:0000256" key="3">
    <source>
        <dbReference type="ARBA" id="ARBA00023125"/>
    </source>
</evidence>
<name>A0A0S2TF67_9GAMM</name>
<accession>A0A0S2TF67</accession>
<organism evidence="6 7">
    <name type="scientific">Candidatus Tenderia electrophaga</name>
    <dbReference type="NCBI Taxonomy" id="1748243"/>
    <lineage>
        <taxon>Bacteria</taxon>
        <taxon>Pseudomonadati</taxon>
        <taxon>Pseudomonadota</taxon>
        <taxon>Gammaproteobacteria</taxon>
        <taxon>Candidatus Tenderiales</taxon>
        <taxon>Candidatus Tenderiaceae</taxon>
        <taxon>Candidatus Tenderia</taxon>
    </lineage>
</organism>
<dbReference type="InterPro" id="IPR000551">
    <property type="entry name" value="MerR-type_HTH_dom"/>
</dbReference>
<dbReference type="PANTHER" id="PTHR30204">
    <property type="entry name" value="REDOX-CYCLING DRUG-SENSING TRANSCRIPTIONAL ACTIVATOR SOXR"/>
    <property type="match status" value="1"/>
</dbReference>
<dbReference type="KEGG" id="tee:Tel_11860"/>
<evidence type="ECO:0000313" key="7">
    <source>
        <dbReference type="Proteomes" id="UP000055136"/>
    </source>
</evidence>
<keyword evidence="7" id="KW-1185">Reference proteome</keyword>
<evidence type="ECO:0000256" key="1">
    <source>
        <dbReference type="ARBA" id="ARBA00022491"/>
    </source>
</evidence>
<dbReference type="Proteomes" id="UP000055136">
    <property type="component" value="Chromosome"/>
</dbReference>
<dbReference type="InterPro" id="IPR047057">
    <property type="entry name" value="MerR_fam"/>
</dbReference>
<reference evidence="6" key="1">
    <citation type="submission" date="2015-10" db="EMBL/GenBank/DDBJ databases">
        <title>Description of Candidatus Tenderia electrophaga gen. nov, sp. nov., an Uncultivated Electroautotroph from a Biocathode Enrichment.</title>
        <authorList>
            <person name="Eddie B.J."/>
            <person name="Malanoski A.P."/>
            <person name="Wang Z."/>
            <person name="Hall R.J."/>
            <person name="Oh S.D."/>
            <person name="Heiner C."/>
            <person name="Lin B."/>
            <person name="Strycharz-Glaven S.M."/>
        </authorList>
    </citation>
    <scope>NUCLEOTIDE SEQUENCE [LARGE SCALE GENOMIC DNA]</scope>
    <source>
        <strain evidence="6">NRL1</strain>
    </source>
</reference>
<dbReference type="PRINTS" id="PR00040">
    <property type="entry name" value="HTHMERR"/>
</dbReference>
<dbReference type="GO" id="GO:0003677">
    <property type="term" value="F:DNA binding"/>
    <property type="evidence" value="ECO:0007669"/>
    <property type="project" value="UniProtKB-KW"/>
</dbReference>
<dbReference type="EMBL" id="CP013099">
    <property type="protein sequence ID" value="ALP53770.1"/>
    <property type="molecule type" value="Genomic_DNA"/>
</dbReference>
<keyword evidence="1" id="KW-0678">Repressor</keyword>
<proteinExistence type="predicted"/>
<evidence type="ECO:0000259" key="5">
    <source>
        <dbReference type="PROSITE" id="PS50937"/>
    </source>
</evidence>
<evidence type="ECO:0000256" key="2">
    <source>
        <dbReference type="ARBA" id="ARBA00023015"/>
    </source>
</evidence>
<gene>
    <name evidence="6" type="ORF">Tel_11860</name>
</gene>
<dbReference type="PROSITE" id="PS50937">
    <property type="entry name" value="HTH_MERR_2"/>
    <property type="match status" value="1"/>
</dbReference>
<keyword evidence="3" id="KW-0238">DNA-binding</keyword>
<feature type="domain" description="HTH merR-type" evidence="5">
    <location>
        <begin position="24"/>
        <end position="93"/>
    </location>
</feature>
<evidence type="ECO:0000313" key="6">
    <source>
        <dbReference type="EMBL" id="ALP53770.1"/>
    </source>
</evidence>
<evidence type="ECO:0000256" key="4">
    <source>
        <dbReference type="ARBA" id="ARBA00023163"/>
    </source>
</evidence>
<sequence length="162" mass="18591">MTVVLHQGSILEANAGQSSEDAKMMTVTELARRVGVTPDAVRHYLRIGLLQPQRHPDNRYRLFSQGDAGRLYFIHQARMLGFSLKEIAEILVASERRDTSCPEVHRMIANKAERNRTRLVRLERLQVLLDTALKRWERRPGAVPYGRDVQALIESIGLERQH</sequence>